<accession>A0A0G2ETJ8</accession>
<keyword evidence="9" id="KW-0539">Nucleus</keyword>
<evidence type="ECO:0000256" key="2">
    <source>
        <dbReference type="ARBA" id="ARBA00022723"/>
    </source>
</evidence>
<reference evidence="12 13" key="1">
    <citation type="submission" date="2015-05" db="EMBL/GenBank/DDBJ databases">
        <title>Distinctive expansion of gene families associated with plant cell wall degradation and secondary metabolism in the genomes of grapevine trunk pathogens.</title>
        <authorList>
            <person name="Lawrence D.P."/>
            <person name="Travadon R."/>
            <person name="Rolshausen P.E."/>
            <person name="Baumgartner K."/>
        </authorList>
    </citation>
    <scope>NUCLEOTIDE SEQUENCE [LARGE SCALE GENOMIC DNA]</scope>
    <source>
        <strain evidence="12">UCRPC4</strain>
    </source>
</reference>
<organism evidence="12 13">
    <name type="scientific">Phaeomoniella chlamydospora</name>
    <name type="common">Phaeoacremonium chlamydosporum</name>
    <dbReference type="NCBI Taxonomy" id="158046"/>
    <lineage>
        <taxon>Eukaryota</taxon>
        <taxon>Fungi</taxon>
        <taxon>Dikarya</taxon>
        <taxon>Ascomycota</taxon>
        <taxon>Pezizomycotina</taxon>
        <taxon>Eurotiomycetes</taxon>
        <taxon>Chaetothyriomycetidae</taxon>
        <taxon>Phaeomoniellales</taxon>
        <taxon>Phaeomoniellaceae</taxon>
        <taxon>Phaeomoniella</taxon>
    </lineage>
</organism>
<sequence length="313" mass="33116">MAGPEKAKPKKSTDGQLLTESVAASTLVREILDAEIQNIIHDAVIKAHKQYRLEQDAQPTQQTEKTERSVNHPICPSCGLPRLLYPPKGAGSRPPPEAYCANAPPINMPGHDVNGNPFATDKPPYKSKMKKSQKEAAAATSPGPSQHSGSPPGSPGEGSFNSSQQNAPTSVPNENQKTVVSFPERKCPNCPRYLVVTKMARHLDRCLGLSGRQSSRNAMEKMGTGTGNTPVGSRAGTPSVSSNSVGVAAATTNGKKRAADEEASPSVTDLKKKKLKLTSPKKKDGPLPKEKKGSGLKNGETLGDSVIAVKKED</sequence>
<evidence type="ECO:0000313" key="12">
    <source>
        <dbReference type="EMBL" id="KKY25476.1"/>
    </source>
</evidence>
<feature type="compositionally biased region" description="Basic residues" evidence="11">
    <location>
        <begin position="271"/>
        <end position="280"/>
    </location>
</feature>
<feature type="compositionally biased region" description="Polar residues" evidence="11">
    <location>
        <begin position="164"/>
        <end position="179"/>
    </location>
</feature>
<evidence type="ECO:0000256" key="9">
    <source>
        <dbReference type="ARBA" id="ARBA00023242"/>
    </source>
</evidence>
<evidence type="ECO:0000256" key="6">
    <source>
        <dbReference type="ARBA" id="ARBA00023015"/>
    </source>
</evidence>
<keyword evidence="7 10" id="KW-0010">Activator</keyword>
<evidence type="ECO:0000256" key="11">
    <source>
        <dbReference type="SAM" id="MobiDB-lite"/>
    </source>
</evidence>
<keyword evidence="3" id="KW-0863">Zinc-finger</keyword>
<feature type="compositionally biased region" description="Low complexity" evidence="11">
    <location>
        <begin position="239"/>
        <end position="250"/>
    </location>
</feature>
<name>A0A0G2ETJ8_PHACM</name>
<evidence type="ECO:0000256" key="4">
    <source>
        <dbReference type="ARBA" id="ARBA00022833"/>
    </source>
</evidence>
<comment type="similarity">
    <text evidence="10">Belongs to the SGF11 family.</text>
</comment>
<proteinExistence type="inferred from homology"/>
<feature type="compositionally biased region" description="Low complexity" evidence="11">
    <location>
        <begin position="141"/>
        <end position="163"/>
    </location>
</feature>
<feature type="region of interest" description="Disordered" evidence="11">
    <location>
        <begin position="55"/>
        <end position="78"/>
    </location>
</feature>
<comment type="caution">
    <text evidence="12">The sequence shown here is derived from an EMBL/GenBank/DDBJ whole genome shotgun (WGS) entry which is preliminary data.</text>
</comment>
<feature type="region of interest" description="Disordered" evidence="11">
    <location>
        <begin position="209"/>
        <end position="313"/>
    </location>
</feature>
<keyword evidence="5" id="KW-0156">Chromatin regulator</keyword>
<dbReference type="Proteomes" id="UP000053317">
    <property type="component" value="Unassembled WGS sequence"/>
</dbReference>
<evidence type="ECO:0000256" key="1">
    <source>
        <dbReference type="ARBA" id="ARBA00004123"/>
    </source>
</evidence>
<evidence type="ECO:0000256" key="3">
    <source>
        <dbReference type="ARBA" id="ARBA00022771"/>
    </source>
</evidence>
<feature type="region of interest" description="Disordered" evidence="11">
    <location>
        <begin position="111"/>
        <end position="185"/>
    </location>
</feature>
<dbReference type="Pfam" id="PF08209">
    <property type="entry name" value="Sgf11"/>
    <property type="match status" value="1"/>
</dbReference>
<dbReference type="EMBL" id="LCWF01000041">
    <property type="protein sequence ID" value="KKY25476.1"/>
    <property type="molecule type" value="Genomic_DNA"/>
</dbReference>
<keyword evidence="8" id="KW-0804">Transcription</keyword>
<dbReference type="InterPro" id="IPR013246">
    <property type="entry name" value="SAGA_su_Sgf11"/>
</dbReference>
<reference evidence="12 13" key="2">
    <citation type="submission" date="2015-05" db="EMBL/GenBank/DDBJ databases">
        <authorList>
            <person name="Morales-Cruz A."/>
            <person name="Amrine K.C."/>
            <person name="Cantu D."/>
        </authorList>
    </citation>
    <scope>NUCLEOTIDE SEQUENCE [LARGE SCALE GENOMIC DNA]</scope>
    <source>
        <strain evidence="12">UCRPC4</strain>
    </source>
</reference>
<keyword evidence="4" id="KW-0862">Zinc</keyword>
<evidence type="ECO:0000256" key="8">
    <source>
        <dbReference type="ARBA" id="ARBA00023163"/>
    </source>
</evidence>
<keyword evidence="6" id="KW-0805">Transcription regulation</keyword>
<dbReference type="AlphaFoldDB" id="A0A0G2ETJ8"/>
<dbReference type="GO" id="GO:0005634">
    <property type="term" value="C:nucleus"/>
    <property type="evidence" value="ECO:0007669"/>
    <property type="project" value="UniProtKB-SubCell"/>
</dbReference>
<evidence type="ECO:0000256" key="5">
    <source>
        <dbReference type="ARBA" id="ARBA00022853"/>
    </source>
</evidence>
<evidence type="ECO:0000313" key="13">
    <source>
        <dbReference type="Proteomes" id="UP000053317"/>
    </source>
</evidence>
<feature type="compositionally biased region" description="Basic and acidic residues" evidence="11">
    <location>
        <begin position="281"/>
        <end position="293"/>
    </location>
</feature>
<evidence type="ECO:0000256" key="7">
    <source>
        <dbReference type="ARBA" id="ARBA00023159"/>
    </source>
</evidence>
<keyword evidence="2" id="KW-0479">Metal-binding</keyword>
<keyword evidence="13" id="KW-1185">Reference proteome</keyword>
<dbReference type="GO" id="GO:0008270">
    <property type="term" value="F:zinc ion binding"/>
    <property type="evidence" value="ECO:0007669"/>
    <property type="project" value="UniProtKB-KW"/>
</dbReference>
<dbReference type="GO" id="GO:0070461">
    <property type="term" value="C:SAGA-type complex"/>
    <property type="evidence" value="ECO:0007669"/>
    <property type="project" value="UniProtKB-ARBA"/>
</dbReference>
<gene>
    <name evidence="12" type="ORF">UCRPC4_g01740</name>
</gene>
<evidence type="ECO:0000256" key="10">
    <source>
        <dbReference type="RuleBase" id="RU261113"/>
    </source>
</evidence>
<dbReference type="OrthoDB" id="21557at2759"/>
<protein>
    <recommendedName>
        <fullName evidence="10">SAGA-associated factor 11</fullName>
    </recommendedName>
</protein>
<dbReference type="GO" id="GO:0006325">
    <property type="term" value="P:chromatin organization"/>
    <property type="evidence" value="ECO:0007669"/>
    <property type="project" value="UniProtKB-KW"/>
</dbReference>
<comment type="subcellular location">
    <subcellularLocation>
        <location evidence="1 10">Nucleus</location>
    </subcellularLocation>
</comment>